<dbReference type="Gene3D" id="3.20.20.460">
    <property type="entry name" value="Monomethylamine methyltransferase MtmB"/>
    <property type="match status" value="1"/>
</dbReference>
<proteinExistence type="inferred from homology"/>
<dbReference type="RefSeq" id="WP_048193290.1">
    <property type="nucleotide sequence ID" value="NZ_CAAGSM010000007.1"/>
</dbReference>
<keyword evidence="6" id="KW-0669">Pyrrolysine</keyword>
<comment type="similarity">
    <text evidence="2">Belongs to the monomethylamine methyltransferase family.</text>
</comment>
<evidence type="ECO:0000256" key="4">
    <source>
        <dbReference type="ARBA" id="ARBA00022603"/>
    </source>
</evidence>
<organism evidence="8 9">
    <name type="scientific">Methanococcoides methylutens</name>
    <dbReference type="NCBI Taxonomy" id="2226"/>
    <lineage>
        <taxon>Archaea</taxon>
        <taxon>Methanobacteriati</taxon>
        <taxon>Methanobacteriota</taxon>
        <taxon>Stenosarchaea group</taxon>
        <taxon>Methanomicrobia</taxon>
        <taxon>Methanosarcinales</taxon>
        <taxon>Methanosarcinaceae</taxon>
        <taxon>Methanococcoides</taxon>
    </lineage>
</organism>
<dbReference type="SUPFAM" id="SSF75098">
    <property type="entry name" value="Monomethylamine methyltransferase MtmB"/>
    <property type="match status" value="1"/>
</dbReference>
<name>A0A099T3Z6_METMT</name>
<dbReference type="EMBL" id="JRHO01000005">
    <property type="protein sequence ID" value="KGK99559.1"/>
    <property type="molecule type" value="Genomic_DNA"/>
</dbReference>
<dbReference type="EC" id="2.1.1.248" evidence="3"/>
<keyword evidence="9" id="KW-1185">Reference proteome</keyword>
<evidence type="ECO:0000256" key="1">
    <source>
        <dbReference type="ARBA" id="ARBA00005111"/>
    </source>
</evidence>
<dbReference type="UniPathway" id="UPA00643"/>
<comment type="catalytic activity">
    <reaction evidence="7">
        <text>Co(I)-[methylamine-specific corrinoid protein] + methylamine + H(+) = methyl-Co(III)-[methylamine-specific corrinoid protein] + NH4(+)</text>
        <dbReference type="Rhea" id="RHEA:26059"/>
        <dbReference type="Rhea" id="RHEA-COMP:11120"/>
        <dbReference type="Rhea" id="RHEA-COMP:11121"/>
        <dbReference type="ChEBI" id="CHEBI:15378"/>
        <dbReference type="ChEBI" id="CHEBI:28938"/>
        <dbReference type="ChEBI" id="CHEBI:59338"/>
        <dbReference type="ChEBI" id="CHEBI:85033"/>
        <dbReference type="ChEBI" id="CHEBI:85035"/>
        <dbReference type="EC" id="2.1.1.248"/>
    </reaction>
</comment>
<evidence type="ECO:0000256" key="3">
    <source>
        <dbReference type="ARBA" id="ARBA00012853"/>
    </source>
</evidence>
<comment type="caution">
    <text evidence="8">The sequence shown here is derived from an EMBL/GenBank/DDBJ whole genome shotgun (WGS) entry which is preliminary data.</text>
</comment>
<dbReference type="Pfam" id="PF05369">
    <property type="entry name" value="MtmB"/>
    <property type="match status" value="1"/>
</dbReference>
<evidence type="ECO:0000256" key="7">
    <source>
        <dbReference type="ARBA" id="ARBA00047505"/>
    </source>
</evidence>
<dbReference type="OrthoDB" id="31064at2157"/>
<evidence type="ECO:0000256" key="2">
    <source>
        <dbReference type="ARBA" id="ARBA00009675"/>
    </source>
</evidence>
<dbReference type="InterPro" id="IPR036655">
    <property type="entry name" value="MtmB_sf"/>
</dbReference>
<dbReference type="Proteomes" id="UP000029859">
    <property type="component" value="Unassembled WGS sequence"/>
</dbReference>
<dbReference type="AlphaFoldDB" id="A0A099T3Z6"/>
<reference evidence="8 9" key="1">
    <citation type="submission" date="2014-09" db="EMBL/GenBank/DDBJ databases">
        <title>Draft genome sequence of an obligately methylotrophic methanogen, Methanococcoides methylutens, isolated from marine sediment.</title>
        <authorList>
            <person name="Guan Y."/>
            <person name="Ngugi D.K."/>
            <person name="Blom J."/>
            <person name="Ali S."/>
            <person name="Ferry J.G."/>
            <person name="Stingl U."/>
        </authorList>
    </citation>
    <scope>NUCLEOTIDE SEQUENCE [LARGE SCALE GENOMIC DNA]</scope>
    <source>
        <strain evidence="8 9">DSM 2657</strain>
    </source>
</reference>
<evidence type="ECO:0000256" key="5">
    <source>
        <dbReference type="ARBA" id="ARBA00022679"/>
    </source>
</evidence>
<evidence type="ECO:0000256" key="6">
    <source>
        <dbReference type="ARBA" id="ARBA00022774"/>
    </source>
</evidence>
<dbReference type="GO" id="GO:0043852">
    <property type="term" value="F:monomethylamine methyltransferase activity"/>
    <property type="evidence" value="ECO:0007669"/>
    <property type="project" value="UniProtKB-EC"/>
</dbReference>
<protein>
    <recommendedName>
        <fullName evidence="3">[methylamine--corrinoid protein] Co-methyltransferase</fullName>
        <ecNumber evidence="3">2.1.1.248</ecNumber>
    </recommendedName>
</protein>
<sequence length="456" mass="50240">MNNIYKYLKYATTGEEKAEEKHDMEVFMRSQELAEEYDIKYDGESIVPTDTSLADSVFEAAVQLLTSQGIYCIDTKKTIKIDEEDIIKALNTSEMLEIGRLKEKVIVPFRYTMDSEPPVIIGGPMGGTVSEENFLEVHLSSAMEPIVQGLYAGALEKMGGKGIRGKTPFEMLAALKEAREERLATKLAGREGLALMGPGTPTISPAYMLVSSDELYSSADVQEVYQLDELKTDYETFYKSIFHLEHGNHFLSGQCPVFGGTGIGTPEGLAIVDVAETIQSKILTGASVHVSGAVHVNTNSSSTKEIMWGSNISSIAVSRNMHHYTARYYWNLAGCCTDMMFYETAAQAIGDTVSGRDMLIGPVGARGAGADHSTGLESRFMGEVAHMATNLSLAEADEAVRKIYKKYENLLAHAPEGKPFRECYNVKSEYEMRPTDEYMTLYKGIFAEVSEYCGIE</sequence>
<keyword evidence="4 8" id="KW-0489">Methyltransferase</keyword>
<evidence type="ECO:0000313" key="8">
    <source>
        <dbReference type="EMBL" id="KGK99559.1"/>
    </source>
</evidence>
<accession>A0A099T3Z6</accession>
<evidence type="ECO:0000313" key="9">
    <source>
        <dbReference type="Proteomes" id="UP000029859"/>
    </source>
</evidence>
<keyword evidence="5 8" id="KW-0808">Transferase</keyword>
<comment type="pathway">
    <text evidence="1">One-carbon metabolism; methanogenesis from methylamine.</text>
</comment>
<dbReference type="GO" id="GO:0032259">
    <property type="term" value="P:methylation"/>
    <property type="evidence" value="ECO:0007669"/>
    <property type="project" value="UniProtKB-KW"/>
</dbReference>
<gene>
    <name evidence="8" type="ORF">LI82_02080</name>
</gene>
<dbReference type="InterPro" id="IPR008031">
    <property type="entry name" value="MtmB_MeTrfase"/>
</dbReference>